<name>A0AB39DKC6_9BURK</name>
<reference evidence="3" key="1">
    <citation type="submission" date="2024-05" db="EMBL/GenBank/DDBJ databases">
        <authorList>
            <person name="Luo Y.-C."/>
            <person name="Nicholds J."/>
            <person name="Mortimer T."/>
            <person name="Maboni G."/>
        </authorList>
    </citation>
    <scope>NUCLEOTIDE SEQUENCE</scope>
    <source>
        <strain evidence="3">150221</strain>
        <strain evidence="2">153271</strain>
    </source>
</reference>
<sequence>MAPRTHAVQTPGAPAPAGDTQAQDQNQTGAEAQAAASPVETPEVAPKPARQTRKAPAPAGRMACRDIPADQIDPSTLRAPVLSRDGWVCPSKAPTDPREGA</sequence>
<dbReference type="EMBL" id="CP158253">
    <property type="protein sequence ID" value="XDJ45055.1"/>
    <property type="molecule type" value="Genomic_DNA"/>
</dbReference>
<accession>A0AB39DKC6</accession>
<evidence type="ECO:0000313" key="2">
    <source>
        <dbReference type="EMBL" id="XDJ45055.1"/>
    </source>
</evidence>
<organism evidence="3">
    <name type="scientific">Castellaniella ginsengisoli</name>
    <dbReference type="NCBI Taxonomy" id="546114"/>
    <lineage>
        <taxon>Bacteria</taxon>
        <taxon>Pseudomonadati</taxon>
        <taxon>Pseudomonadota</taxon>
        <taxon>Betaproteobacteria</taxon>
        <taxon>Burkholderiales</taxon>
        <taxon>Alcaligenaceae</taxon>
        <taxon>Castellaniella</taxon>
    </lineage>
</organism>
<feature type="region of interest" description="Disordered" evidence="1">
    <location>
        <begin position="82"/>
        <end position="101"/>
    </location>
</feature>
<evidence type="ECO:0000256" key="1">
    <source>
        <dbReference type="SAM" id="MobiDB-lite"/>
    </source>
</evidence>
<feature type="compositionally biased region" description="Polar residues" evidence="1">
    <location>
        <begin position="20"/>
        <end position="30"/>
    </location>
</feature>
<dbReference type="KEGG" id="cgin:ABRZ00_00595"/>
<proteinExistence type="predicted"/>
<feature type="region of interest" description="Disordered" evidence="1">
    <location>
        <begin position="1"/>
        <end position="73"/>
    </location>
</feature>
<dbReference type="EMBL" id="CP158257">
    <property type="protein sequence ID" value="XDJ55722.1"/>
    <property type="molecule type" value="Genomic_DNA"/>
</dbReference>
<evidence type="ECO:0000313" key="3">
    <source>
        <dbReference type="EMBL" id="XDJ55722.1"/>
    </source>
</evidence>
<protein>
    <submittedName>
        <fullName evidence="3">Uncharacterized protein</fullName>
    </submittedName>
</protein>
<dbReference type="RefSeq" id="WP_368647801.1">
    <property type="nucleotide sequence ID" value="NZ_CP158253.1"/>
</dbReference>
<dbReference type="GeneID" id="93065987"/>
<gene>
    <name evidence="3" type="ORF">ABRZ00_00595</name>
    <name evidence="2" type="ORF">ABRZ02_01795</name>
</gene>
<dbReference type="AlphaFoldDB" id="A0AB39DKC6"/>